<organism evidence="3 4">
    <name type="scientific">Dankookia rubra</name>
    <dbReference type="NCBI Taxonomy" id="1442381"/>
    <lineage>
        <taxon>Bacteria</taxon>
        <taxon>Pseudomonadati</taxon>
        <taxon>Pseudomonadota</taxon>
        <taxon>Alphaproteobacteria</taxon>
        <taxon>Acetobacterales</taxon>
        <taxon>Roseomonadaceae</taxon>
        <taxon>Dankookia</taxon>
    </lineage>
</organism>
<evidence type="ECO:0000256" key="2">
    <source>
        <dbReference type="SAM" id="Phobius"/>
    </source>
</evidence>
<reference evidence="3 4" key="1">
    <citation type="journal article" date="2016" name="J. Microbiol.">
        <title>Dankookia rubra gen. nov., sp. nov., an alphaproteobacterium isolated from sediment of a shallow stream.</title>
        <authorList>
            <person name="Kim W.H."/>
            <person name="Kim D.H."/>
            <person name="Kang K."/>
            <person name="Ahn T.Y."/>
        </authorList>
    </citation>
    <scope>NUCLEOTIDE SEQUENCE [LARGE SCALE GENOMIC DNA]</scope>
    <source>
        <strain evidence="3 4">JCM30602</strain>
    </source>
</reference>
<accession>A0A4R5Q6N0</accession>
<keyword evidence="2" id="KW-0472">Membrane</keyword>
<keyword evidence="2" id="KW-0812">Transmembrane</keyword>
<dbReference type="Proteomes" id="UP000295096">
    <property type="component" value="Unassembled WGS sequence"/>
</dbReference>
<keyword evidence="2" id="KW-1133">Transmembrane helix</keyword>
<protein>
    <submittedName>
        <fullName evidence="3">Uncharacterized protein</fullName>
    </submittedName>
</protein>
<evidence type="ECO:0000313" key="3">
    <source>
        <dbReference type="EMBL" id="TDH58159.1"/>
    </source>
</evidence>
<proteinExistence type="predicted"/>
<evidence type="ECO:0000313" key="4">
    <source>
        <dbReference type="Proteomes" id="UP000295096"/>
    </source>
</evidence>
<dbReference type="AlphaFoldDB" id="A0A4R5Q6N0"/>
<gene>
    <name evidence="3" type="ORF">E2C06_34050</name>
</gene>
<keyword evidence="4" id="KW-1185">Reference proteome</keyword>
<dbReference type="EMBL" id="SMSJ01000148">
    <property type="protein sequence ID" value="TDH58159.1"/>
    <property type="molecule type" value="Genomic_DNA"/>
</dbReference>
<name>A0A4R5Q6N0_9PROT</name>
<dbReference type="PROSITE" id="PS51257">
    <property type="entry name" value="PROKAR_LIPOPROTEIN"/>
    <property type="match status" value="1"/>
</dbReference>
<dbReference type="RefSeq" id="WP_133292994.1">
    <property type="nucleotide sequence ID" value="NZ_SMSJ01000148.1"/>
</dbReference>
<comment type="caution">
    <text evidence="3">The sequence shown here is derived from an EMBL/GenBank/DDBJ whole genome shotgun (WGS) entry which is preliminary data.</text>
</comment>
<sequence length="81" mass="8741">MKHPVLLHIKEHTWLWVAGLAACGVLAAVLGQSTPAALLFMVVGLLIIVRSQGTDLLTIVTDDPLTPEEDEPNLRLGPARH</sequence>
<evidence type="ECO:0000256" key="1">
    <source>
        <dbReference type="SAM" id="MobiDB-lite"/>
    </source>
</evidence>
<feature type="transmembrane region" description="Helical" evidence="2">
    <location>
        <begin position="15"/>
        <end position="48"/>
    </location>
</feature>
<feature type="region of interest" description="Disordered" evidence="1">
    <location>
        <begin position="62"/>
        <end position="81"/>
    </location>
</feature>